<dbReference type="EMBL" id="JAULUE010002049">
    <property type="protein sequence ID" value="KAK5907189.1"/>
    <property type="molecule type" value="Genomic_DNA"/>
</dbReference>
<feature type="region of interest" description="Disordered" evidence="1">
    <location>
        <begin position="1"/>
        <end position="23"/>
    </location>
</feature>
<name>A0AAN8H905_9TELE</name>
<gene>
    <name evidence="2" type="ORF">CesoFtcFv8_005066</name>
</gene>
<dbReference type="AlphaFoldDB" id="A0AAN8H905"/>
<evidence type="ECO:0000313" key="3">
    <source>
        <dbReference type="Proteomes" id="UP001335648"/>
    </source>
</evidence>
<protein>
    <submittedName>
        <fullName evidence="2">Uncharacterized protein</fullName>
    </submittedName>
</protein>
<feature type="region of interest" description="Disordered" evidence="1">
    <location>
        <begin position="38"/>
        <end position="90"/>
    </location>
</feature>
<reference evidence="2 3" key="1">
    <citation type="journal article" date="2023" name="Mol. Biol. Evol.">
        <title>Genomics of Secondarily Temperate Adaptation in the Only Non-Antarctic Icefish.</title>
        <authorList>
            <person name="Rivera-Colon A.G."/>
            <person name="Rayamajhi N."/>
            <person name="Minhas B.F."/>
            <person name="Madrigal G."/>
            <person name="Bilyk K.T."/>
            <person name="Yoon V."/>
            <person name="Hune M."/>
            <person name="Gregory S."/>
            <person name="Cheng C.H.C."/>
            <person name="Catchen J.M."/>
        </authorList>
    </citation>
    <scope>NUCLEOTIDE SEQUENCE [LARGE SCALE GENOMIC DNA]</scope>
    <source>
        <strain evidence="2">JC2023a</strain>
    </source>
</reference>
<organism evidence="2 3">
    <name type="scientific">Champsocephalus esox</name>
    <name type="common">pike icefish</name>
    <dbReference type="NCBI Taxonomy" id="159716"/>
    <lineage>
        <taxon>Eukaryota</taxon>
        <taxon>Metazoa</taxon>
        <taxon>Chordata</taxon>
        <taxon>Craniata</taxon>
        <taxon>Vertebrata</taxon>
        <taxon>Euteleostomi</taxon>
        <taxon>Actinopterygii</taxon>
        <taxon>Neopterygii</taxon>
        <taxon>Teleostei</taxon>
        <taxon>Neoteleostei</taxon>
        <taxon>Acanthomorphata</taxon>
        <taxon>Eupercaria</taxon>
        <taxon>Perciformes</taxon>
        <taxon>Notothenioidei</taxon>
        <taxon>Channichthyidae</taxon>
        <taxon>Champsocephalus</taxon>
    </lineage>
</organism>
<evidence type="ECO:0000313" key="2">
    <source>
        <dbReference type="EMBL" id="KAK5907189.1"/>
    </source>
</evidence>
<comment type="caution">
    <text evidence="2">The sequence shown here is derived from an EMBL/GenBank/DDBJ whole genome shotgun (WGS) entry which is preliminary data.</text>
</comment>
<sequence>MELRSRNRDSETREVEAERQKGLHRVSQAAWRGCIDNIPACSIHPPGRSADPARRVPGRSFGSTAAARGRDLNAIEGRVRGRGDVRGRGE</sequence>
<keyword evidence="3" id="KW-1185">Reference proteome</keyword>
<feature type="compositionally biased region" description="Basic and acidic residues" evidence="1">
    <location>
        <begin position="1"/>
        <end position="21"/>
    </location>
</feature>
<accession>A0AAN8H905</accession>
<proteinExistence type="predicted"/>
<dbReference type="Proteomes" id="UP001335648">
    <property type="component" value="Unassembled WGS sequence"/>
</dbReference>
<evidence type="ECO:0000256" key="1">
    <source>
        <dbReference type="SAM" id="MobiDB-lite"/>
    </source>
</evidence>
<feature type="compositionally biased region" description="Basic and acidic residues" evidence="1">
    <location>
        <begin position="68"/>
        <end position="90"/>
    </location>
</feature>